<evidence type="ECO:0000256" key="1">
    <source>
        <dbReference type="ARBA" id="ARBA00005006"/>
    </source>
</evidence>
<dbReference type="GO" id="GO:0030234">
    <property type="term" value="F:enzyme regulator activity"/>
    <property type="evidence" value="ECO:0007669"/>
    <property type="project" value="TreeGrafter"/>
</dbReference>
<feature type="domain" description="NADP-dependent oxidoreductase" evidence="9">
    <location>
        <begin position="79"/>
        <end position="202"/>
    </location>
</feature>
<dbReference type="PANTHER" id="PTHR13295">
    <property type="entry name" value="GLUTAMATE CYSTEINE LIGASE REGULATORY SUBUNIT"/>
    <property type="match status" value="1"/>
</dbReference>
<evidence type="ECO:0000259" key="9">
    <source>
        <dbReference type="Pfam" id="PF00248"/>
    </source>
</evidence>
<evidence type="ECO:0000256" key="7">
    <source>
        <dbReference type="ARBA" id="ARBA00031732"/>
    </source>
</evidence>
<evidence type="ECO:0000256" key="6">
    <source>
        <dbReference type="ARBA" id="ARBA00031154"/>
    </source>
</evidence>
<dbReference type="GO" id="GO:0006750">
    <property type="term" value="P:glutathione biosynthetic process"/>
    <property type="evidence" value="ECO:0007669"/>
    <property type="project" value="UniProtKB-UniPathway"/>
</dbReference>
<dbReference type="AlphaFoldDB" id="A0A2G9TZF6"/>
<dbReference type="PANTHER" id="PTHR13295:SF4">
    <property type="entry name" value="GLUTAMATE--CYSTEINE LIGASE REGULATORY SUBUNIT"/>
    <property type="match status" value="1"/>
</dbReference>
<evidence type="ECO:0000256" key="3">
    <source>
        <dbReference type="ARBA" id="ARBA00011532"/>
    </source>
</evidence>
<dbReference type="Proteomes" id="UP000230423">
    <property type="component" value="Unassembled WGS sequence"/>
</dbReference>
<sequence>MPLRVPGSSVTIHTGNLQNYAELPKPQRKLSSSMKFSDELPAAINYLAQHGTLSTENGRVYSPHTAVFQKTSGDVKRVLKVWPTSMSPASVQDAVHIALETLHLKSLAELIVSFPLTESMNLTDSEWMQQTQPVWAAVESLVDSGAVRGVGVSDLEFKRFRLLCQEAKRHKPTAYHYSFDTMISCEVPPELFVYAETNHIHLFTHDDPKRWSFDADIFNDEFTDSTNFTASKMDLRFLFN</sequence>
<proteinExistence type="inferred from homology"/>
<name>A0A2G9TZF6_TELCI</name>
<evidence type="ECO:0000313" key="11">
    <source>
        <dbReference type="Proteomes" id="UP000230423"/>
    </source>
</evidence>
<dbReference type="GO" id="GO:0017109">
    <property type="term" value="C:glutamate-cysteine ligase complex"/>
    <property type="evidence" value="ECO:0007669"/>
    <property type="project" value="TreeGrafter"/>
</dbReference>
<reference evidence="10 11" key="1">
    <citation type="submission" date="2015-09" db="EMBL/GenBank/DDBJ databases">
        <title>Draft genome of the parasitic nematode Teladorsagia circumcincta isolate WARC Sus (inbred).</title>
        <authorList>
            <person name="Mitreva M."/>
        </authorList>
    </citation>
    <scope>NUCLEOTIDE SEQUENCE [LARGE SCALE GENOMIC DNA]</scope>
    <source>
        <strain evidence="10 11">S</strain>
    </source>
</reference>
<dbReference type="EMBL" id="KZ350941">
    <property type="protein sequence ID" value="PIO63406.1"/>
    <property type="molecule type" value="Genomic_DNA"/>
</dbReference>
<dbReference type="InterPro" id="IPR036812">
    <property type="entry name" value="NAD(P)_OxRdtase_dom_sf"/>
</dbReference>
<evidence type="ECO:0000313" key="10">
    <source>
        <dbReference type="EMBL" id="PIO63406.1"/>
    </source>
</evidence>
<dbReference type="InterPro" id="IPR023210">
    <property type="entry name" value="NADP_OxRdtase_dom"/>
</dbReference>
<dbReference type="InterPro" id="IPR032963">
    <property type="entry name" value="Gclm"/>
</dbReference>
<dbReference type="OrthoDB" id="5596051at2759"/>
<dbReference type="SUPFAM" id="SSF51430">
    <property type="entry name" value="NAD(P)-linked oxidoreductase"/>
    <property type="match status" value="1"/>
</dbReference>
<dbReference type="GO" id="GO:0035226">
    <property type="term" value="F:glutamate-cysteine ligase catalytic subunit binding"/>
    <property type="evidence" value="ECO:0007669"/>
    <property type="project" value="InterPro"/>
</dbReference>
<dbReference type="UniPathway" id="UPA00142">
    <property type="reaction ID" value="UER00209"/>
</dbReference>
<organism evidence="10 11">
    <name type="scientific">Teladorsagia circumcincta</name>
    <name type="common">Brown stomach worm</name>
    <name type="synonym">Ostertagia circumcincta</name>
    <dbReference type="NCBI Taxonomy" id="45464"/>
    <lineage>
        <taxon>Eukaryota</taxon>
        <taxon>Metazoa</taxon>
        <taxon>Ecdysozoa</taxon>
        <taxon>Nematoda</taxon>
        <taxon>Chromadorea</taxon>
        <taxon>Rhabditida</taxon>
        <taxon>Rhabditina</taxon>
        <taxon>Rhabditomorpha</taxon>
        <taxon>Strongyloidea</taxon>
        <taxon>Trichostrongylidae</taxon>
        <taxon>Teladorsagia</taxon>
    </lineage>
</organism>
<comment type="pathway">
    <text evidence="1">Sulfur metabolism; glutathione biosynthesis; glutathione from L-cysteine and L-glutamate: step 1/2.</text>
</comment>
<evidence type="ECO:0000256" key="2">
    <source>
        <dbReference type="ARBA" id="ARBA00008612"/>
    </source>
</evidence>
<dbReference type="Gene3D" id="3.20.20.100">
    <property type="entry name" value="NADP-dependent oxidoreductase domain"/>
    <property type="match status" value="1"/>
</dbReference>
<keyword evidence="4" id="KW-0317">Glutathione biosynthesis</keyword>
<comment type="similarity">
    <text evidence="2">Belongs to the aldo/keto reductase family. Glutamate--cysteine ligase light chain subfamily.</text>
</comment>
<gene>
    <name evidence="10" type="ORF">TELCIR_14993</name>
</gene>
<evidence type="ECO:0000256" key="4">
    <source>
        <dbReference type="ARBA" id="ARBA00022684"/>
    </source>
</evidence>
<evidence type="ECO:0000256" key="5">
    <source>
        <dbReference type="ARBA" id="ARBA00030406"/>
    </source>
</evidence>
<evidence type="ECO:0000256" key="8">
    <source>
        <dbReference type="ARBA" id="ARBA00032926"/>
    </source>
</evidence>
<accession>A0A2G9TZF6</accession>
<keyword evidence="11" id="KW-1185">Reference proteome</keyword>
<protein>
    <recommendedName>
        <fullName evidence="7">GCS light chain</fullName>
    </recommendedName>
    <alternativeName>
        <fullName evidence="5">Gamma-ECS regulatory subunit</fullName>
    </alternativeName>
    <alternativeName>
        <fullName evidence="8">Gamma-glutamylcysteine synthetase regulatory subunit</fullName>
    </alternativeName>
    <alternativeName>
        <fullName evidence="6">Glutamate--cysteine ligase modifier subunit</fullName>
    </alternativeName>
</protein>
<dbReference type="Pfam" id="PF00248">
    <property type="entry name" value="Aldo_ket_red"/>
    <property type="match status" value="1"/>
</dbReference>
<comment type="subunit">
    <text evidence="3">Heterodimer of a catalytic heavy chain and a regulatory light chain.</text>
</comment>